<name>A0A1L5XKR3_9XANT</name>
<dbReference type="InterPro" id="IPR036895">
    <property type="entry name" value="Uracil-DNA_glycosylase-like_sf"/>
</dbReference>
<dbReference type="EMBL" id="LR828253">
    <property type="protein sequence ID" value="CAD0358931.1"/>
    <property type="molecule type" value="Genomic_DNA"/>
</dbReference>
<dbReference type="Gene3D" id="3.40.470.10">
    <property type="entry name" value="Uracil-DNA glycosylase-like domain"/>
    <property type="match status" value="1"/>
</dbReference>
<sequence length="205" mass="22365">MDAPKSLASPAVRQARFGMLQQLHVLALTRYVESLRLEMGSEYGIPYFDPLDGGTDAECLFLLEAPGPKAIATGFVSRNNPDETAKNFFQLNRDAGLERKRTVVWNIVPWYIGSGTKIRPATTRDLGQAAPALADLLTLLPAVHTIVLVGKKAMLAREAVTRLAQTTVIHSMLHPSPMFVNRARGNRKLLLDQLAVVAAGIHAKS</sequence>
<dbReference type="InterPro" id="IPR005122">
    <property type="entry name" value="Uracil-DNA_glycosylase-like"/>
</dbReference>
<protein>
    <recommendedName>
        <fullName evidence="1">Uracil-DNA glycosylase-like domain-containing protein</fullName>
    </recommendedName>
</protein>
<reference evidence="2" key="1">
    <citation type="submission" date="2020-07" db="EMBL/GenBank/DDBJ databases">
        <authorList>
            <person name="Pothier F. J."/>
        </authorList>
    </citation>
    <scope>NUCLEOTIDE SEQUENCE</scope>
    <source>
        <strain evidence="2">CFBP 8129</strain>
    </source>
</reference>
<proteinExistence type="predicted"/>
<feature type="domain" description="Uracil-DNA glycosylase-like" evidence="1">
    <location>
        <begin position="55"/>
        <end position="187"/>
    </location>
</feature>
<dbReference type="CDD" id="cd10035">
    <property type="entry name" value="UDG_like"/>
    <property type="match status" value="1"/>
</dbReference>
<dbReference type="SUPFAM" id="SSF52141">
    <property type="entry name" value="Uracil-DNA glycosylase-like"/>
    <property type="match status" value="1"/>
</dbReference>
<evidence type="ECO:0000259" key="1">
    <source>
        <dbReference type="Pfam" id="PF03167"/>
    </source>
</evidence>
<accession>A0A1L5XKR3</accession>
<dbReference type="RefSeq" id="WP_043907210.1">
    <property type="nucleotide sequence ID" value="NZ_CP018728.1"/>
</dbReference>
<dbReference type="AlphaFoldDB" id="A0A1L5XKR3"/>
<dbReference type="GeneID" id="55513853"/>
<dbReference type="OrthoDB" id="64750at2"/>
<evidence type="ECO:0000313" key="2">
    <source>
        <dbReference type="EMBL" id="CAD0358937.1"/>
    </source>
</evidence>
<organism evidence="2">
    <name type="scientific">Xanthomonas hortorum pv. gardneri</name>
    <dbReference type="NCBI Taxonomy" id="2754056"/>
    <lineage>
        <taxon>Bacteria</taxon>
        <taxon>Pseudomonadati</taxon>
        <taxon>Pseudomonadota</taxon>
        <taxon>Gammaproteobacteria</taxon>
        <taxon>Lysobacterales</taxon>
        <taxon>Lysobacteraceae</taxon>
        <taxon>Xanthomonas</taxon>
    </lineage>
</organism>
<dbReference type="EMBL" id="LR828253">
    <property type="protein sequence ID" value="CAD0358937.1"/>
    <property type="molecule type" value="Genomic_DNA"/>
</dbReference>
<gene>
    <name evidence="2" type="ORF">CFBP8129_43360</name>
</gene>
<dbReference type="Pfam" id="PF03167">
    <property type="entry name" value="UDG"/>
    <property type="match status" value="1"/>
</dbReference>
<dbReference type="STRING" id="90270.BI317_01540"/>